<reference evidence="2" key="1">
    <citation type="submission" date="2022-04" db="EMBL/GenBank/DDBJ databases">
        <title>Hymenobacter sp. isolated from the air.</title>
        <authorList>
            <person name="Won M."/>
            <person name="Lee C.-M."/>
            <person name="Woen H.-Y."/>
            <person name="Kwon S.-W."/>
        </authorList>
    </citation>
    <scope>NUCLEOTIDE SEQUENCE</scope>
    <source>
        <strain evidence="2">5116S-3</strain>
    </source>
</reference>
<feature type="chain" id="PRO_5035772076" evidence="1">
    <location>
        <begin position="31"/>
        <end position="63"/>
    </location>
</feature>
<keyword evidence="1" id="KW-0732">Signal</keyword>
<keyword evidence="3" id="KW-1185">Reference proteome</keyword>
<organism evidence="2 3">
    <name type="scientific">Hymenobacter cellulosilyticus</name>
    <dbReference type="NCBI Taxonomy" id="2932248"/>
    <lineage>
        <taxon>Bacteria</taxon>
        <taxon>Pseudomonadati</taxon>
        <taxon>Bacteroidota</taxon>
        <taxon>Cytophagia</taxon>
        <taxon>Cytophagales</taxon>
        <taxon>Hymenobacteraceae</taxon>
        <taxon>Hymenobacter</taxon>
    </lineage>
</organism>
<proteinExistence type="predicted"/>
<dbReference type="KEGG" id="hcu:MUN79_24040"/>
<dbReference type="RefSeq" id="WP_244675053.1">
    <property type="nucleotide sequence ID" value="NZ_CP095046.1"/>
</dbReference>
<evidence type="ECO:0000313" key="3">
    <source>
        <dbReference type="Proteomes" id="UP000831796"/>
    </source>
</evidence>
<evidence type="ECO:0000256" key="1">
    <source>
        <dbReference type="SAM" id="SignalP"/>
    </source>
</evidence>
<protein>
    <submittedName>
        <fullName evidence="2">Uncharacterized protein</fullName>
    </submittedName>
</protein>
<dbReference type="EMBL" id="CP095046">
    <property type="protein sequence ID" value="UOQ71646.1"/>
    <property type="molecule type" value="Genomic_DNA"/>
</dbReference>
<dbReference type="AlphaFoldDB" id="A0A8T9Q1L8"/>
<accession>A0A8T9Q1L8</accession>
<evidence type="ECO:0000313" key="2">
    <source>
        <dbReference type="EMBL" id="UOQ71646.1"/>
    </source>
</evidence>
<sequence>MTHPYRVQQLLRWYLLLAIVLLGSSHAVTAQSGPYGNEWIVPNQQYYKIKITRTASTALITTT</sequence>
<name>A0A8T9Q1L8_9BACT</name>
<gene>
    <name evidence="2" type="ORF">MUN79_24040</name>
</gene>
<dbReference type="Proteomes" id="UP000831796">
    <property type="component" value="Chromosome"/>
</dbReference>
<feature type="signal peptide" evidence="1">
    <location>
        <begin position="1"/>
        <end position="30"/>
    </location>
</feature>